<proteinExistence type="predicted"/>
<sequence>MNTEPERTFLIISGLPASGKTTLANSLAPQLGWPVIDKDTILESLYDALGVGDATWRHRLSRAADDVLFALAESLPYAILVNWWHHTSAPQRLATLNARLIEIHCDIDPATAAHRFHARTRHPGHLDADPAPEELAARIATVKATYPGPLRLGGLLLRVDTTGPVNTTDVLHQLKLPARPIRRF</sequence>
<name>A0A939FH32_9ACTN</name>
<dbReference type="RefSeq" id="WP_206969709.1">
    <property type="nucleotide sequence ID" value="NZ_BAAAJJ010000006.1"/>
</dbReference>
<reference evidence="1" key="1">
    <citation type="submission" date="2021-03" db="EMBL/GenBank/DDBJ databases">
        <title>Streptomyces poriferae sp. nov., a novel marine sponge-derived Actinobacteria species with anti-MRSA activity.</title>
        <authorList>
            <person name="Sandoval-Powers M."/>
            <person name="Kralova S."/>
            <person name="Nguyen G.-S."/>
            <person name="Fawwal D."/>
            <person name="Degnes K."/>
            <person name="Klinkenberg G."/>
            <person name="Sletta H."/>
            <person name="Wentzel A."/>
            <person name="Liles M.R."/>
        </authorList>
    </citation>
    <scope>NUCLEOTIDE SEQUENCE</scope>
    <source>
        <strain evidence="1">DSM 41794</strain>
    </source>
</reference>
<dbReference type="Proteomes" id="UP000664167">
    <property type="component" value="Unassembled WGS sequence"/>
</dbReference>
<comment type="caution">
    <text evidence="1">The sequence shown here is derived from an EMBL/GenBank/DDBJ whole genome shotgun (WGS) entry which is preliminary data.</text>
</comment>
<evidence type="ECO:0000313" key="1">
    <source>
        <dbReference type="EMBL" id="MBO0517838.1"/>
    </source>
</evidence>
<organism evidence="1 2">
    <name type="scientific">Streptomyces beijiangensis</name>
    <dbReference type="NCBI Taxonomy" id="163361"/>
    <lineage>
        <taxon>Bacteria</taxon>
        <taxon>Bacillati</taxon>
        <taxon>Actinomycetota</taxon>
        <taxon>Actinomycetes</taxon>
        <taxon>Kitasatosporales</taxon>
        <taxon>Streptomycetaceae</taxon>
        <taxon>Streptomyces</taxon>
    </lineage>
</organism>
<keyword evidence="2" id="KW-1185">Reference proteome</keyword>
<dbReference type="InterPro" id="IPR027417">
    <property type="entry name" value="P-loop_NTPase"/>
</dbReference>
<dbReference type="EMBL" id="JAFLRJ010000900">
    <property type="protein sequence ID" value="MBO0517838.1"/>
    <property type="molecule type" value="Genomic_DNA"/>
</dbReference>
<dbReference type="Pfam" id="PF13671">
    <property type="entry name" value="AAA_33"/>
    <property type="match status" value="1"/>
</dbReference>
<evidence type="ECO:0000313" key="2">
    <source>
        <dbReference type="Proteomes" id="UP000664167"/>
    </source>
</evidence>
<dbReference type="SUPFAM" id="SSF52540">
    <property type="entry name" value="P-loop containing nucleoside triphosphate hydrolases"/>
    <property type="match status" value="1"/>
</dbReference>
<dbReference type="AlphaFoldDB" id="A0A939FH32"/>
<dbReference type="Gene3D" id="3.40.50.300">
    <property type="entry name" value="P-loop containing nucleotide triphosphate hydrolases"/>
    <property type="match status" value="1"/>
</dbReference>
<gene>
    <name evidence="1" type="ORF">J0695_39770</name>
</gene>
<protein>
    <submittedName>
        <fullName evidence="1">AAA family ATPase</fullName>
    </submittedName>
</protein>
<accession>A0A939FH32</accession>